<name>A0A7I8KJI6_SPIIN</name>
<dbReference type="Proteomes" id="UP000663760">
    <property type="component" value="Chromosome 6"/>
</dbReference>
<dbReference type="AlphaFoldDB" id="A0A7I8KJI6"/>
<feature type="region of interest" description="Disordered" evidence="1">
    <location>
        <begin position="368"/>
        <end position="391"/>
    </location>
</feature>
<sequence>MEQIESEIRRVLLDHQKICASVRSEEATIDSLSKEIGLIGDRGCESELGDLGRQRMHNLLSYQSTLIARAASRTELLRVLHDDLLVLFLRRKELRQSDGLSGLGIDVVPNLSPSSGLSIGDENNERRLNESAMPAFVDIMRMSDGQTYLEEVTTEDLQLPLGLKIMQNNVSDDLCLTSEDNGEYGDFQYDNNILDDIAMSVLDPDSNIMSIFGETMENPDLPSAEIEGSGEISKNIGSPAYRTLASRLAVDFDEFGNPTGPNAGAFKRSINSYVCHFFPIRFKQIGDVPVEDYKAVLNVLTERYNFDPNTSYTRKKISSCYRQHKYKLLVQVKKDLERGIEPQKPSYVKKEDWDAFVVKTKDEEFDRISKKNKASRSHQGALSRNGSPTSLRRRKLVSVARTLEVQPGHLL</sequence>
<keyword evidence="3" id="KW-1185">Reference proteome</keyword>
<gene>
    <name evidence="2" type="ORF">SI8410_06008598</name>
</gene>
<reference evidence="2" key="1">
    <citation type="submission" date="2020-02" db="EMBL/GenBank/DDBJ databases">
        <authorList>
            <person name="Scholz U."/>
            <person name="Mascher M."/>
            <person name="Fiebig A."/>
        </authorList>
    </citation>
    <scope>NUCLEOTIDE SEQUENCE</scope>
</reference>
<protein>
    <submittedName>
        <fullName evidence="2">Uncharacterized protein</fullName>
    </submittedName>
</protein>
<dbReference type="PANTHER" id="PTHR33018:SF34">
    <property type="entry name" value="OS02G0472350 PROTEIN"/>
    <property type="match status" value="1"/>
</dbReference>
<dbReference type="PANTHER" id="PTHR33018">
    <property type="entry name" value="OS10G0338966 PROTEIN-RELATED"/>
    <property type="match status" value="1"/>
</dbReference>
<evidence type="ECO:0000256" key="1">
    <source>
        <dbReference type="SAM" id="MobiDB-lite"/>
    </source>
</evidence>
<accession>A0A7I8KJI6</accession>
<dbReference type="EMBL" id="LR746269">
    <property type="protein sequence ID" value="CAA7397933.1"/>
    <property type="molecule type" value="Genomic_DNA"/>
</dbReference>
<feature type="compositionally biased region" description="Polar residues" evidence="1">
    <location>
        <begin position="377"/>
        <end position="390"/>
    </location>
</feature>
<dbReference type="OrthoDB" id="1911146at2759"/>
<evidence type="ECO:0000313" key="3">
    <source>
        <dbReference type="Proteomes" id="UP000663760"/>
    </source>
</evidence>
<proteinExistence type="predicted"/>
<evidence type="ECO:0000313" key="2">
    <source>
        <dbReference type="EMBL" id="CAA7397933.1"/>
    </source>
</evidence>
<organism evidence="2 3">
    <name type="scientific">Spirodela intermedia</name>
    <name type="common">Intermediate duckweed</name>
    <dbReference type="NCBI Taxonomy" id="51605"/>
    <lineage>
        <taxon>Eukaryota</taxon>
        <taxon>Viridiplantae</taxon>
        <taxon>Streptophyta</taxon>
        <taxon>Embryophyta</taxon>
        <taxon>Tracheophyta</taxon>
        <taxon>Spermatophyta</taxon>
        <taxon>Magnoliopsida</taxon>
        <taxon>Liliopsida</taxon>
        <taxon>Araceae</taxon>
        <taxon>Lemnoideae</taxon>
        <taxon>Spirodela</taxon>
    </lineage>
</organism>